<proteinExistence type="predicted"/>
<dbReference type="Proteomes" id="UP000228751">
    <property type="component" value="Unassembled WGS sequence"/>
</dbReference>
<dbReference type="AlphaFoldDB" id="A0A2G4RFS4"/>
<feature type="domain" description="Large polyvalent protein-associated" evidence="1">
    <location>
        <begin position="549"/>
        <end position="627"/>
    </location>
</feature>
<dbReference type="OrthoDB" id="9814088at2"/>
<sequence>MARKPDRIKDVGAKIGGARKDQARERLNLDVLSDLNAEERIKLVKKNAVWPEPKWADLVNEGMQAVVAAKIRIIRRNLAPQPTTNYKGAPPTFERASELYVEMVTSLADALVNCKTEQDLNLAVKKFREEHYAAGEGKTAPLPGRYGSGRSLNMTPDRFQIYKSSDPLPFNDKYGMVLFSSKEEVSIKKDLAAGFPLKKVEPFMKGLVIKNIRMVTNPKDKREDWIYADKVEAYYSLANSIRRVGYFDSKEAAIAAAKLRYEEKKKKRINLPERPHVDQVARRGPDYRGGYNISAERLMKEFNFRAIEFGEWLPNDERQVVVNAAWCACHDLADALGISPEGVSLGGTLSLAFGARGKGHADAHFEPGRMVMNMTRMRGAGSLAHEWGHALDFYIANSRAPTNELKMEGKGLRYASGGSEKYSTSRSARLRFLPPNVVSEVNKVMTSLARIQLTPEEDIARWEDDISKLRENRVKIESKYSEYLAAESEGKKTVYGMTPEDVKRHYDMRLADVDKKIERCQKAIMDIHNGGVTRTVQTSFADEACKIGKTDYWVKPTEMFARAFESWVQDKLNGAQNPRISTYLVHGTDHAIFDAMVKLGVIAGNPYPGNRERKEIGKAFESFMRVIGPEYGLVNKSPRPLNAITIEDPKYKTAEEDFSPSAV</sequence>
<keyword evidence="3" id="KW-1185">Reference proteome</keyword>
<comment type="caution">
    <text evidence="2">The sequence shown here is derived from an EMBL/GenBank/DDBJ whole genome shotgun (WGS) entry which is preliminary data.</text>
</comment>
<gene>
    <name evidence="2" type="ORF">CSR02_01335</name>
</gene>
<dbReference type="EMBL" id="PEBQ01000010">
    <property type="protein sequence ID" value="PHY95407.1"/>
    <property type="molecule type" value="Genomic_DNA"/>
</dbReference>
<reference evidence="2 3" key="1">
    <citation type="submission" date="2017-10" db="EMBL/GenBank/DDBJ databases">
        <title>Genomic analysis of the genus Acetobacter.</title>
        <authorList>
            <person name="Kim K.H."/>
            <person name="Chun B.H."/>
            <person name="Son A.R."/>
            <person name="Jeon C.O."/>
        </authorList>
    </citation>
    <scope>NUCLEOTIDE SEQUENCE [LARGE SCALE GENOMIC DNA]</scope>
    <source>
        <strain evidence="2 3">LHT 2458</strain>
    </source>
</reference>
<protein>
    <recommendedName>
        <fullName evidence="1">Large polyvalent protein-associated domain-containing protein</fullName>
    </recommendedName>
</protein>
<evidence type="ECO:0000313" key="3">
    <source>
        <dbReference type="Proteomes" id="UP000228751"/>
    </source>
</evidence>
<dbReference type="Pfam" id="PF18796">
    <property type="entry name" value="LPD1"/>
    <property type="match status" value="1"/>
</dbReference>
<evidence type="ECO:0000259" key="1">
    <source>
        <dbReference type="Pfam" id="PF18796"/>
    </source>
</evidence>
<accession>A0A2G4RFS4</accession>
<organism evidence="2 3">
    <name type="scientific">Acetobacter pomorum</name>
    <dbReference type="NCBI Taxonomy" id="65959"/>
    <lineage>
        <taxon>Bacteria</taxon>
        <taxon>Pseudomonadati</taxon>
        <taxon>Pseudomonadota</taxon>
        <taxon>Alphaproteobacteria</taxon>
        <taxon>Acetobacterales</taxon>
        <taxon>Acetobacteraceae</taxon>
        <taxon>Acetobacter</taxon>
    </lineage>
</organism>
<dbReference type="InterPro" id="IPR041047">
    <property type="entry name" value="LPD1"/>
</dbReference>
<dbReference type="RefSeq" id="WP_099540305.1">
    <property type="nucleotide sequence ID" value="NZ_PEBQ01000010.1"/>
</dbReference>
<name>A0A2G4RFS4_9PROT</name>
<evidence type="ECO:0000313" key="2">
    <source>
        <dbReference type="EMBL" id="PHY95407.1"/>
    </source>
</evidence>